<dbReference type="OMA" id="KKISWVY"/>
<dbReference type="GeneID" id="96904148"/>
<evidence type="ECO:0000259" key="2">
    <source>
        <dbReference type="PROSITE" id="PS50238"/>
    </source>
</evidence>
<dbReference type="STRING" id="1064592.G0VG79"/>
<dbReference type="eggNOG" id="KOG4406">
    <property type="taxonomic scope" value="Eukaryota"/>
</dbReference>
<dbReference type="InterPro" id="IPR008936">
    <property type="entry name" value="Rho_GTPase_activation_prot"/>
</dbReference>
<keyword evidence="4" id="KW-1185">Reference proteome</keyword>
<reference key="2">
    <citation type="submission" date="2011-08" db="EMBL/GenBank/DDBJ databases">
        <title>Genome sequence of Naumovozyma castellii.</title>
        <authorList>
            <person name="Gordon J.L."/>
            <person name="Armisen D."/>
            <person name="Proux-Wera E."/>
            <person name="OhEigeartaigh S.S."/>
            <person name="Byrne K.P."/>
            <person name="Wolfe K.H."/>
        </authorList>
    </citation>
    <scope>NUCLEOTIDE SEQUENCE</scope>
    <source>
        <strain>Type strain:CBS 4309</strain>
    </source>
</reference>
<feature type="compositionally biased region" description="Polar residues" evidence="1">
    <location>
        <begin position="470"/>
        <end position="501"/>
    </location>
</feature>
<evidence type="ECO:0000313" key="4">
    <source>
        <dbReference type="Proteomes" id="UP000001640"/>
    </source>
</evidence>
<dbReference type="InterPro" id="IPR001251">
    <property type="entry name" value="CRAL-TRIO_dom"/>
</dbReference>
<dbReference type="KEGG" id="ncs:NCAS_0F00150"/>
<feature type="region of interest" description="Disordered" evidence="1">
    <location>
        <begin position="374"/>
        <end position="501"/>
    </location>
</feature>
<dbReference type="OrthoDB" id="410651at2759"/>
<dbReference type="Pfam" id="PF13716">
    <property type="entry name" value="CRAL_TRIO_2"/>
    <property type="match status" value="1"/>
</dbReference>
<dbReference type="GO" id="GO:0007264">
    <property type="term" value="P:small GTPase-mediated signal transduction"/>
    <property type="evidence" value="ECO:0007669"/>
    <property type="project" value="TreeGrafter"/>
</dbReference>
<organism evidence="3 4">
    <name type="scientific">Naumovozyma castellii</name>
    <name type="common">Yeast</name>
    <name type="synonym">Saccharomyces castellii</name>
    <dbReference type="NCBI Taxonomy" id="27288"/>
    <lineage>
        <taxon>Eukaryota</taxon>
        <taxon>Fungi</taxon>
        <taxon>Dikarya</taxon>
        <taxon>Ascomycota</taxon>
        <taxon>Saccharomycotina</taxon>
        <taxon>Saccharomycetes</taxon>
        <taxon>Saccharomycetales</taxon>
        <taxon>Saccharomycetaceae</taxon>
        <taxon>Naumovozyma</taxon>
    </lineage>
</organism>
<dbReference type="Gene3D" id="1.10.555.10">
    <property type="entry name" value="Rho GTPase activation protein"/>
    <property type="match status" value="1"/>
</dbReference>
<dbReference type="Proteomes" id="UP000001640">
    <property type="component" value="Chromosome 6"/>
</dbReference>
<dbReference type="PANTHER" id="PTHR45808:SF2">
    <property type="entry name" value="RHO GTPASE-ACTIVATING PROTEIN 68F"/>
    <property type="match status" value="1"/>
</dbReference>
<dbReference type="EMBL" id="HE576757">
    <property type="protein sequence ID" value="CCC70499.1"/>
    <property type="molecule type" value="Genomic_DNA"/>
</dbReference>
<evidence type="ECO:0000313" key="3">
    <source>
        <dbReference type="EMBL" id="CCC70499.1"/>
    </source>
</evidence>
<dbReference type="GO" id="GO:0080135">
    <property type="term" value="P:regulation of cellular response to stress"/>
    <property type="evidence" value="ECO:0007669"/>
    <property type="project" value="EnsemblFungi"/>
</dbReference>
<dbReference type="GO" id="GO:0005737">
    <property type="term" value="C:cytoplasm"/>
    <property type="evidence" value="ECO:0007669"/>
    <property type="project" value="TreeGrafter"/>
</dbReference>
<dbReference type="InParanoid" id="G0VG79"/>
<dbReference type="PANTHER" id="PTHR45808">
    <property type="entry name" value="RHO GTPASE-ACTIVATING PROTEIN 68F"/>
    <property type="match status" value="1"/>
</dbReference>
<accession>G0VG79</accession>
<dbReference type="InterPro" id="IPR000198">
    <property type="entry name" value="RhoGAP_dom"/>
</dbReference>
<dbReference type="GO" id="GO:0042805">
    <property type="term" value="F:actinin binding"/>
    <property type="evidence" value="ECO:0007669"/>
    <property type="project" value="EnsemblFungi"/>
</dbReference>
<dbReference type="PROSITE" id="PS50238">
    <property type="entry name" value="RHOGAP"/>
    <property type="match status" value="1"/>
</dbReference>
<dbReference type="SMART" id="SM00324">
    <property type="entry name" value="RhoGAP"/>
    <property type="match status" value="1"/>
</dbReference>
<dbReference type="SUPFAM" id="SSF48350">
    <property type="entry name" value="GTPase activation domain, GAP"/>
    <property type="match status" value="1"/>
</dbReference>
<dbReference type="RefSeq" id="XP_003676855.1">
    <property type="nucleotide sequence ID" value="XM_003676807.1"/>
</dbReference>
<proteinExistence type="predicted"/>
<reference evidence="3 4" key="1">
    <citation type="journal article" date="2011" name="Proc. Natl. Acad. Sci. U.S.A.">
        <title>Evolutionary erosion of yeast sex chromosomes by mating-type switching accidents.</title>
        <authorList>
            <person name="Gordon J.L."/>
            <person name="Armisen D."/>
            <person name="Proux-Wera E."/>
            <person name="Oheigeartaigh S.S."/>
            <person name="Byrne K.P."/>
            <person name="Wolfe K.H."/>
        </authorList>
    </citation>
    <scope>NUCLEOTIDE SEQUENCE [LARGE SCALE GENOMIC DNA]</scope>
    <source>
        <strain evidence="4">ATCC 76901 / BCRC 22586 / CBS 4309 / NBRC 1992 / NRRL Y-12630</strain>
    </source>
</reference>
<gene>
    <name evidence="3" type="primary">NCAS0F00150</name>
    <name evidence="3" type="ordered locus">NCAS_0F00150</name>
</gene>
<name>G0VG79_NAUCA</name>
<dbReference type="GO" id="GO:0051510">
    <property type="term" value="P:regulation of unidimensional cell growth"/>
    <property type="evidence" value="ECO:0007669"/>
    <property type="project" value="EnsemblFungi"/>
</dbReference>
<feature type="domain" description="Rho-GAP" evidence="2">
    <location>
        <begin position="192"/>
        <end position="369"/>
    </location>
</feature>
<dbReference type="FunCoup" id="G0VG79">
    <property type="interactions" value="76"/>
</dbReference>
<dbReference type="Gene3D" id="3.40.525.10">
    <property type="entry name" value="CRAL-TRIO lipid binding domain"/>
    <property type="match status" value="1"/>
</dbReference>
<dbReference type="AlphaFoldDB" id="G0VG79"/>
<dbReference type="CDD" id="cd00159">
    <property type="entry name" value="RhoGAP"/>
    <property type="match status" value="1"/>
</dbReference>
<protein>
    <recommendedName>
        <fullName evidence="2">Rho-GAP domain-containing protein</fullName>
    </recommendedName>
</protein>
<dbReference type="HOGENOM" id="CLU_027718_0_0_1"/>
<dbReference type="Pfam" id="PF00620">
    <property type="entry name" value="RhoGAP"/>
    <property type="match status" value="1"/>
</dbReference>
<dbReference type="InterPro" id="IPR036865">
    <property type="entry name" value="CRAL-TRIO_dom_sf"/>
</dbReference>
<evidence type="ECO:0000256" key="1">
    <source>
        <dbReference type="SAM" id="MobiDB-lite"/>
    </source>
</evidence>
<sequence length="611" mass="69618">MIDININNIFFKSYSVDPITGHSIYVFDSTYLPSPEEIGDKQVYDLLIDELMDRLISTLPSSPYSLVVFSSGFSSKKISWVYGIKMFSKLPREARQFLQKTFIVHESFFVRTVYQVLSNAMNINFLRGNNNNTIEDVPQGTSSSQNPSIVHVADLTSLAAMIDITRLRISLNVYLHDYEINEYIDVPESYFQRLTSIGRRQYRQLIFDKIFKRLKIDSIKYELVFQRPGSYKKVNIFLDVIERNNYIDLSQWDVYSLASIFLHFLKKKAKPLFPISMIPLPIQDDFDYTFNTFKDIIQYNQYYDLIITIFPLFINILTNADVTKHDSRSLSKSLTPTLCQEKISIKNNDRLVIGTRFIKNMMDHFDQIKNTINVEGNSSSAPIPDIRSPSPKARTGRTVSATGGVRIISQQQSNIPSLPPKLPKPRKLSPTKYETSSSRSSSPTKAGFVKRVSSQSSITKVPDFTPPLRNKTSNVSLRIGSDSSLPSLGTASKKSEMETSNSIKDMVTDENDNNENNDIQPASRSRLRDTKVDDLVINIRVDDKFQRFDKELQEKRKNMIKMNSVNATKFSKEGFSDIKAGSKVGKLAALYEERLQGIQAMNELKKNGGIN</sequence>
<dbReference type="GO" id="GO:0005096">
    <property type="term" value="F:GTPase activator activity"/>
    <property type="evidence" value="ECO:0007669"/>
    <property type="project" value="TreeGrafter"/>
</dbReference>